<dbReference type="AlphaFoldDB" id="A0A1G5W6M3"/>
<feature type="transmembrane region" description="Helical" evidence="6">
    <location>
        <begin position="697"/>
        <end position="723"/>
    </location>
</feature>
<evidence type="ECO:0000256" key="4">
    <source>
        <dbReference type="ARBA" id="ARBA00022989"/>
    </source>
</evidence>
<dbReference type="InterPro" id="IPR025857">
    <property type="entry name" value="MacB_PCD"/>
</dbReference>
<dbReference type="Pfam" id="PF02687">
    <property type="entry name" value="FtsX"/>
    <property type="match status" value="2"/>
</dbReference>
<keyword evidence="5 6" id="KW-0472">Membrane</keyword>
<dbReference type="GO" id="GO:0022857">
    <property type="term" value="F:transmembrane transporter activity"/>
    <property type="evidence" value="ECO:0007669"/>
    <property type="project" value="TreeGrafter"/>
</dbReference>
<dbReference type="PANTHER" id="PTHR30572">
    <property type="entry name" value="MEMBRANE COMPONENT OF TRANSPORTER-RELATED"/>
    <property type="match status" value="1"/>
</dbReference>
<accession>A0A1G5W6M3</accession>
<comment type="subcellular location">
    <subcellularLocation>
        <location evidence="1">Cell membrane</location>
        <topology evidence="1">Multi-pass membrane protein</topology>
    </subcellularLocation>
</comment>
<dbReference type="InterPro" id="IPR003838">
    <property type="entry name" value="ABC3_permease_C"/>
</dbReference>
<evidence type="ECO:0000256" key="6">
    <source>
        <dbReference type="SAM" id="Phobius"/>
    </source>
</evidence>
<dbReference type="InterPro" id="IPR050250">
    <property type="entry name" value="Macrolide_Exporter_MacB"/>
</dbReference>
<proteinExistence type="predicted"/>
<feature type="transmembrane region" description="Helical" evidence="6">
    <location>
        <begin position="753"/>
        <end position="775"/>
    </location>
</feature>
<evidence type="ECO:0000256" key="5">
    <source>
        <dbReference type="ARBA" id="ARBA00023136"/>
    </source>
</evidence>
<dbReference type="STRING" id="279824.SAMN03080617_00907"/>
<evidence type="ECO:0000256" key="3">
    <source>
        <dbReference type="ARBA" id="ARBA00022692"/>
    </source>
</evidence>
<dbReference type="PANTHER" id="PTHR30572:SF18">
    <property type="entry name" value="ABC-TYPE MACROLIDE FAMILY EXPORT SYSTEM PERMEASE COMPONENT 2"/>
    <property type="match status" value="1"/>
</dbReference>
<reference evidence="10" key="1">
    <citation type="submission" date="2016-10" db="EMBL/GenBank/DDBJ databases">
        <authorList>
            <person name="Varghese N."/>
            <person name="Submissions S."/>
        </authorList>
    </citation>
    <scope>NUCLEOTIDE SEQUENCE [LARGE SCALE GENOMIC DNA]</scope>
    <source>
        <strain evidence="10">DSM 22703</strain>
    </source>
</reference>
<feature type="transmembrane region" description="Helical" evidence="6">
    <location>
        <begin position="787"/>
        <end position="807"/>
    </location>
</feature>
<keyword evidence="2" id="KW-1003">Cell membrane</keyword>
<evidence type="ECO:0000256" key="2">
    <source>
        <dbReference type="ARBA" id="ARBA00022475"/>
    </source>
</evidence>
<feature type="transmembrane region" description="Helical" evidence="6">
    <location>
        <begin position="399"/>
        <end position="427"/>
    </location>
</feature>
<feature type="domain" description="MacB-like periplasmic core" evidence="8">
    <location>
        <begin position="42"/>
        <end position="259"/>
    </location>
</feature>
<keyword evidence="10" id="KW-1185">Reference proteome</keyword>
<feature type="transmembrane region" description="Helical" evidence="6">
    <location>
        <begin position="306"/>
        <end position="328"/>
    </location>
</feature>
<evidence type="ECO:0000256" key="1">
    <source>
        <dbReference type="ARBA" id="ARBA00004651"/>
    </source>
</evidence>
<dbReference type="Pfam" id="PF12704">
    <property type="entry name" value="MacB_PCD"/>
    <property type="match status" value="1"/>
</dbReference>
<evidence type="ECO:0000259" key="7">
    <source>
        <dbReference type="Pfam" id="PF02687"/>
    </source>
</evidence>
<feature type="domain" description="ABC3 transporter permease C-terminal" evidence="7">
    <location>
        <begin position="312"/>
        <end position="429"/>
    </location>
</feature>
<dbReference type="GO" id="GO:0005886">
    <property type="term" value="C:plasma membrane"/>
    <property type="evidence" value="ECO:0007669"/>
    <property type="project" value="UniProtKB-SubCell"/>
</dbReference>
<keyword evidence="4 6" id="KW-1133">Transmembrane helix</keyword>
<dbReference type="Proteomes" id="UP000198756">
    <property type="component" value="Unassembled WGS sequence"/>
</dbReference>
<sequence length="821" mass="91696">MNLLIFQSATADKSLKFSNTKAMWKNYLIVSFRNLKKRKLYTGINLLGLTIALVSFFVISLYIYHEWSYDRIYTGADRIYKFNQEFISGGEKQLVGTTPSSLVPTLIEEFPEVETGTLVFDLSIFSSVMVDAGEGNQEESRFAFVDDNFYQVFDFEILAGQKGKLLNEPNQLVLTESTAKRYFGSAQNAEGKSLKIDGQEYFITGVMEDFPSNSHLDFDFLASFKTHRHGRNPEWSPSNYYSYAKLRPESNPKEFEAKLPMMVEKYLGEAQKEYGFQTSFFPQVVTSIHLGDQTIRTVKPGTDIKYLYIFGLVAILLIAIGIINYVNLATAEATERNKEVGLRKVMGADRVQLFGQFVSESMILSFGAAALSLFVIYLVSPQFAKLSGAPLDLNLLFSIPGMLLLAGLVLIIGLLSGMYPSVILSGLEPIKALGNKVKIGGGAWVRKSLVVFQFFVSMGLLISTFVVKSQLDYMREVNLGYQREQVIALPYHYNMRKSIDAVKQEMLRTGAAESISLASDMPIYIKAGYSIFRGGDNQNEFMITGYSVDKDLVKTIGLEILEGENFLDTDLSRTMAYDSSMEYPVILNESALQQLGWNAGEAIGRKVNFGGGMAHVKGVVKNFYFNSLHHGVGPLAIFIDPEQANVLLLRLPAGNPAVHLARLEQTWKEMAPDRPFNYKFVDQEYAQLYRSEERVGAVFGLFSGIAIFIACMGLFGLVSYVALRRTREISIRKVLGATQHDVLSVLSADFFRLLGLAAGLAIGFGLWFTDAWLAAFANKASIGIWPYLYAVLIVLLLALITIGYRSWKVYTMNPSKTLKSE</sequence>
<keyword evidence="3 6" id="KW-0812">Transmembrane</keyword>
<dbReference type="EMBL" id="FMXE01000005">
    <property type="protein sequence ID" value="SDA52905.1"/>
    <property type="molecule type" value="Genomic_DNA"/>
</dbReference>
<dbReference type="RefSeq" id="WP_245693170.1">
    <property type="nucleotide sequence ID" value="NZ_FMXE01000005.1"/>
</dbReference>
<protein>
    <submittedName>
        <fullName evidence="9">Putative ABC transport system permease protein</fullName>
    </submittedName>
</protein>
<organism evidence="9 10">
    <name type="scientific">Algoriphagus alkaliphilus</name>
    <dbReference type="NCBI Taxonomy" id="279824"/>
    <lineage>
        <taxon>Bacteria</taxon>
        <taxon>Pseudomonadati</taxon>
        <taxon>Bacteroidota</taxon>
        <taxon>Cytophagia</taxon>
        <taxon>Cytophagales</taxon>
        <taxon>Cyclobacteriaceae</taxon>
        <taxon>Algoriphagus</taxon>
    </lineage>
</organism>
<gene>
    <name evidence="9" type="ORF">SAMN03080617_00907</name>
</gene>
<feature type="transmembrane region" description="Helical" evidence="6">
    <location>
        <begin position="448"/>
        <end position="467"/>
    </location>
</feature>
<feature type="transmembrane region" description="Helical" evidence="6">
    <location>
        <begin position="40"/>
        <end position="64"/>
    </location>
</feature>
<name>A0A1G5W6M3_9BACT</name>
<evidence type="ECO:0000259" key="8">
    <source>
        <dbReference type="Pfam" id="PF12704"/>
    </source>
</evidence>
<evidence type="ECO:0000313" key="10">
    <source>
        <dbReference type="Proteomes" id="UP000198756"/>
    </source>
</evidence>
<feature type="domain" description="ABC3 transporter permease C-terminal" evidence="7">
    <location>
        <begin position="701"/>
        <end position="814"/>
    </location>
</feature>
<feature type="transmembrane region" description="Helical" evidence="6">
    <location>
        <begin position="353"/>
        <end position="379"/>
    </location>
</feature>
<evidence type="ECO:0000313" key="9">
    <source>
        <dbReference type="EMBL" id="SDA52905.1"/>
    </source>
</evidence>